<dbReference type="PROSITE" id="PS51319">
    <property type="entry name" value="TFIIS_N"/>
    <property type="match status" value="1"/>
</dbReference>
<evidence type="ECO:0000256" key="5">
    <source>
        <dbReference type="ARBA" id="ARBA00023159"/>
    </source>
</evidence>
<accession>A0AAW1CWU0</accession>
<gene>
    <name evidence="13" type="ORF">O3M35_001943</name>
</gene>
<dbReference type="GO" id="GO:0070847">
    <property type="term" value="C:core mediator complex"/>
    <property type="evidence" value="ECO:0007669"/>
    <property type="project" value="TreeGrafter"/>
</dbReference>
<dbReference type="Pfam" id="PF15693">
    <property type="entry name" value="Med26_C"/>
    <property type="match status" value="1"/>
</dbReference>
<dbReference type="GO" id="GO:0010628">
    <property type="term" value="P:positive regulation of gene expression"/>
    <property type="evidence" value="ECO:0007669"/>
    <property type="project" value="TreeGrafter"/>
</dbReference>
<feature type="region of interest" description="Disordered" evidence="11">
    <location>
        <begin position="84"/>
        <end position="140"/>
    </location>
</feature>
<protein>
    <recommendedName>
        <fullName evidence="3">Mediator of RNA polymerase II transcription subunit 26</fullName>
    </recommendedName>
    <alternativeName>
        <fullName evidence="8">Cofactor required for Sp1 transcriptional activation subunit 7</fullName>
    </alternativeName>
    <alternativeName>
        <fullName evidence="9">Mediator complex subunit 26</fullName>
    </alternativeName>
</protein>
<feature type="region of interest" description="Disordered" evidence="11">
    <location>
        <begin position="217"/>
        <end position="239"/>
    </location>
</feature>
<keyword evidence="14" id="KW-1185">Reference proteome</keyword>
<evidence type="ECO:0000256" key="3">
    <source>
        <dbReference type="ARBA" id="ARBA00019686"/>
    </source>
</evidence>
<evidence type="ECO:0000256" key="11">
    <source>
        <dbReference type="SAM" id="MobiDB-lite"/>
    </source>
</evidence>
<dbReference type="InterPro" id="IPR017923">
    <property type="entry name" value="TFIIS_N"/>
</dbReference>
<feature type="domain" description="TFIIS N-terminal" evidence="12">
    <location>
        <begin position="7"/>
        <end position="84"/>
    </location>
</feature>
<evidence type="ECO:0000259" key="12">
    <source>
        <dbReference type="PROSITE" id="PS51319"/>
    </source>
</evidence>
<dbReference type="Gene3D" id="1.20.930.10">
    <property type="entry name" value="Conserved domain common to transcription factors TFIIS, elongin A, CRSP70"/>
    <property type="match status" value="1"/>
</dbReference>
<dbReference type="GO" id="GO:0003712">
    <property type="term" value="F:transcription coregulator activity"/>
    <property type="evidence" value="ECO:0007669"/>
    <property type="project" value="TreeGrafter"/>
</dbReference>
<dbReference type="EMBL" id="JAPXFL010000010">
    <property type="protein sequence ID" value="KAK9500739.1"/>
    <property type="molecule type" value="Genomic_DNA"/>
</dbReference>
<dbReference type="InterPro" id="IPR003617">
    <property type="entry name" value="TFIIS/CRSP70_N_sub"/>
</dbReference>
<dbReference type="InterPro" id="IPR035441">
    <property type="entry name" value="TFIIS/LEDGF_dom_sf"/>
</dbReference>
<dbReference type="InterPro" id="IPR042376">
    <property type="entry name" value="MED26"/>
</dbReference>
<keyword evidence="4" id="KW-0805">Transcription regulation</keyword>
<evidence type="ECO:0000256" key="1">
    <source>
        <dbReference type="ARBA" id="ARBA00004123"/>
    </source>
</evidence>
<dbReference type="GO" id="GO:0016592">
    <property type="term" value="C:mediator complex"/>
    <property type="evidence" value="ECO:0007669"/>
    <property type="project" value="InterPro"/>
</dbReference>
<evidence type="ECO:0000256" key="9">
    <source>
        <dbReference type="ARBA" id="ARBA00031968"/>
    </source>
</evidence>
<organism evidence="13 14">
    <name type="scientific">Rhynocoris fuscipes</name>
    <dbReference type="NCBI Taxonomy" id="488301"/>
    <lineage>
        <taxon>Eukaryota</taxon>
        <taxon>Metazoa</taxon>
        <taxon>Ecdysozoa</taxon>
        <taxon>Arthropoda</taxon>
        <taxon>Hexapoda</taxon>
        <taxon>Insecta</taxon>
        <taxon>Pterygota</taxon>
        <taxon>Neoptera</taxon>
        <taxon>Paraneoptera</taxon>
        <taxon>Hemiptera</taxon>
        <taxon>Heteroptera</taxon>
        <taxon>Panheteroptera</taxon>
        <taxon>Cimicomorpha</taxon>
        <taxon>Reduviidae</taxon>
        <taxon>Harpactorinae</taxon>
        <taxon>Harpactorini</taxon>
        <taxon>Rhynocoris</taxon>
    </lineage>
</organism>
<dbReference type="SMART" id="SM00509">
    <property type="entry name" value="TFS2N"/>
    <property type="match status" value="1"/>
</dbReference>
<dbReference type="Pfam" id="PF08711">
    <property type="entry name" value="Med26"/>
    <property type="match status" value="1"/>
</dbReference>
<comment type="caution">
    <text evidence="13">The sequence shown here is derived from an EMBL/GenBank/DDBJ whole genome shotgun (WGS) entry which is preliminary data.</text>
</comment>
<comment type="subcellular location">
    <subcellularLocation>
        <location evidence="1 10">Nucleus</location>
    </subcellularLocation>
</comment>
<reference evidence="13 14" key="1">
    <citation type="submission" date="2022-12" db="EMBL/GenBank/DDBJ databases">
        <title>Chromosome-level genome assembly of true bugs.</title>
        <authorList>
            <person name="Ma L."/>
            <person name="Li H."/>
        </authorList>
    </citation>
    <scope>NUCLEOTIDE SEQUENCE [LARGE SCALE GENOMIC DNA]</scope>
    <source>
        <strain evidence="13">Lab_2022b</strain>
    </source>
</reference>
<feature type="compositionally biased region" description="Low complexity" evidence="11">
    <location>
        <begin position="98"/>
        <end position="114"/>
    </location>
</feature>
<dbReference type="PANTHER" id="PTHR15201">
    <property type="entry name" value="CRSP70"/>
    <property type="match status" value="1"/>
</dbReference>
<keyword evidence="5" id="KW-0010">Activator</keyword>
<proteinExistence type="inferred from homology"/>
<evidence type="ECO:0000256" key="8">
    <source>
        <dbReference type="ARBA" id="ARBA00030125"/>
    </source>
</evidence>
<sequence>MQHSPFEIKERLLKALDKEYNVVDMAAVLEIVTILERTPITKEALETTRLGRDINELRRKTRNESLAKRTKDLVRRWRDLILPQSDAPTPDATHQNGASRPAAAATATAVPSRAVRTHPISPAISLPNSDKSSISPALSTRVEAVPRTNAANKRLRKDINIPIINEVKRSNESSPELPSKRIKLETQPIESQEIKPRINGDHYDSVSSDCEIVNFTPSIKQKNRKKAPKDRTQKESTSDDIVKEKIALIARVPKVKTTQELLAGLQSRSSDTPENSVNNPVVDHDVVKNKTEHIARFLRSQADNVEDIDEGKSPHSTEIPSITGSEAEAIPVIKEETQNDTQPCLRTTEEILARLPPIDYDSIKWDETPLPSPTTREVTDEDVHRVLNEHIEGVNGNYDVNGVFREWHEVVTRTSYNGELIHILPYVVID</sequence>
<evidence type="ECO:0000256" key="7">
    <source>
        <dbReference type="ARBA" id="ARBA00023242"/>
    </source>
</evidence>
<dbReference type="GO" id="GO:0006357">
    <property type="term" value="P:regulation of transcription by RNA polymerase II"/>
    <property type="evidence" value="ECO:0007669"/>
    <property type="project" value="InterPro"/>
</dbReference>
<comment type="similarity">
    <text evidence="2">Belongs to the Mediator complex subunit 26 family.</text>
</comment>
<evidence type="ECO:0000256" key="2">
    <source>
        <dbReference type="ARBA" id="ARBA00009681"/>
    </source>
</evidence>
<keyword evidence="6" id="KW-0804">Transcription</keyword>
<evidence type="ECO:0000313" key="13">
    <source>
        <dbReference type="EMBL" id="KAK9500739.1"/>
    </source>
</evidence>
<feature type="compositionally biased region" description="Polar residues" evidence="11">
    <location>
        <begin position="126"/>
        <end position="138"/>
    </location>
</feature>
<dbReference type="SUPFAM" id="SSF47676">
    <property type="entry name" value="Conserved domain common to transcription factors TFIIS, elongin A, CRSP70"/>
    <property type="match status" value="1"/>
</dbReference>
<dbReference type="InterPro" id="IPR031416">
    <property type="entry name" value="Med26_C"/>
</dbReference>
<name>A0AAW1CWU0_9HEMI</name>
<evidence type="ECO:0000313" key="14">
    <source>
        <dbReference type="Proteomes" id="UP001461498"/>
    </source>
</evidence>
<dbReference type="PANTHER" id="PTHR15201:SF1">
    <property type="entry name" value="MEDIATOR OF RNA POLYMERASE II TRANSCRIPTION SUBUNIT 26"/>
    <property type="match status" value="1"/>
</dbReference>
<evidence type="ECO:0000256" key="4">
    <source>
        <dbReference type="ARBA" id="ARBA00023015"/>
    </source>
</evidence>
<dbReference type="AlphaFoldDB" id="A0AAW1CWU0"/>
<feature type="compositionally biased region" description="Basic and acidic residues" evidence="11">
    <location>
        <begin position="229"/>
        <end position="239"/>
    </location>
</feature>
<evidence type="ECO:0000256" key="10">
    <source>
        <dbReference type="PROSITE-ProRule" id="PRU00649"/>
    </source>
</evidence>
<dbReference type="Proteomes" id="UP001461498">
    <property type="component" value="Unassembled WGS sequence"/>
</dbReference>
<keyword evidence="7 10" id="KW-0539">Nucleus</keyword>
<evidence type="ECO:0000256" key="6">
    <source>
        <dbReference type="ARBA" id="ARBA00023163"/>
    </source>
</evidence>